<evidence type="ECO:0000256" key="1">
    <source>
        <dbReference type="ARBA" id="ARBA00004651"/>
    </source>
</evidence>
<evidence type="ECO:0000256" key="2">
    <source>
        <dbReference type="ARBA" id="ARBA00005697"/>
    </source>
</evidence>
<dbReference type="RefSeq" id="WP_055424365.1">
    <property type="nucleotide sequence ID" value="NZ_CYHH01000022.1"/>
</dbReference>
<dbReference type="GO" id="GO:0005886">
    <property type="term" value="C:plasma membrane"/>
    <property type="evidence" value="ECO:0007669"/>
    <property type="project" value="UniProtKB-SubCell"/>
</dbReference>
<feature type="transmembrane region" description="Helical" evidence="9">
    <location>
        <begin position="411"/>
        <end position="428"/>
    </location>
</feature>
<dbReference type="Proteomes" id="UP000182108">
    <property type="component" value="Unassembled WGS sequence"/>
</dbReference>
<dbReference type="InterPro" id="IPR026033">
    <property type="entry name" value="Azg-like_bact_archaea"/>
</dbReference>
<evidence type="ECO:0000256" key="5">
    <source>
        <dbReference type="ARBA" id="ARBA00022692"/>
    </source>
</evidence>
<feature type="transmembrane region" description="Helical" evidence="9">
    <location>
        <begin position="348"/>
        <end position="365"/>
    </location>
</feature>
<feature type="transmembrane region" description="Helical" evidence="9">
    <location>
        <begin position="240"/>
        <end position="262"/>
    </location>
</feature>
<dbReference type="GO" id="GO:0015207">
    <property type="term" value="F:adenine transmembrane transporter activity"/>
    <property type="evidence" value="ECO:0007669"/>
    <property type="project" value="TreeGrafter"/>
</dbReference>
<evidence type="ECO:0000256" key="4">
    <source>
        <dbReference type="ARBA" id="ARBA00022475"/>
    </source>
</evidence>
<dbReference type="PIRSF" id="PIRSF005353">
    <property type="entry name" value="PbuG"/>
    <property type="match status" value="1"/>
</dbReference>
<feature type="transmembrane region" description="Helical" evidence="9">
    <location>
        <begin position="168"/>
        <end position="185"/>
    </location>
</feature>
<name>A0A0K6IYD7_9PROT</name>
<proteinExistence type="inferred from homology"/>
<evidence type="ECO:0000256" key="3">
    <source>
        <dbReference type="ARBA" id="ARBA00022448"/>
    </source>
</evidence>
<dbReference type="EMBL" id="CYHH01000022">
    <property type="protein sequence ID" value="CUB08125.1"/>
    <property type="molecule type" value="Genomic_DNA"/>
</dbReference>
<dbReference type="PANTHER" id="PTHR43337">
    <property type="entry name" value="XANTHINE/URACIL PERMEASE C887.17-RELATED"/>
    <property type="match status" value="1"/>
</dbReference>
<keyword evidence="6 8" id="KW-1133">Transmembrane helix</keyword>
<comment type="subcellular location">
    <subcellularLocation>
        <location evidence="1 8">Cell membrane</location>
        <topology evidence="1 8">Multi-pass membrane protein</topology>
    </subcellularLocation>
</comment>
<feature type="transmembrane region" description="Helical" evidence="9">
    <location>
        <begin position="20"/>
        <end position="37"/>
    </location>
</feature>
<accession>A0A0K6IYD7</accession>
<keyword evidence="7 8" id="KW-0472">Membrane</keyword>
<keyword evidence="11" id="KW-1185">Reference proteome</keyword>
<dbReference type="AlphaFoldDB" id="A0A0K6IYD7"/>
<evidence type="ECO:0000313" key="11">
    <source>
        <dbReference type="Proteomes" id="UP000182108"/>
    </source>
</evidence>
<organism evidence="10 11">
    <name type="scientific">Tepidiphilus thermophilus</name>
    <dbReference type="NCBI Taxonomy" id="876478"/>
    <lineage>
        <taxon>Bacteria</taxon>
        <taxon>Pseudomonadati</taxon>
        <taxon>Pseudomonadota</taxon>
        <taxon>Hydrogenophilia</taxon>
        <taxon>Hydrogenophilales</taxon>
        <taxon>Hydrogenophilaceae</taxon>
        <taxon>Tepidiphilus</taxon>
    </lineage>
</organism>
<dbReference type="InterPro" id="IPR006043">
    <property type="entry name" value="NCS2"/>
</dbReference>
<dbReference type="Pfam" id="PF00860">
    <property type="entry name" value="Xan_ur_permease"/>
    <property type="match status" value="1"/>
</dbReference>
<dbReference type="PANTHER" id="PTHR43337:SF1">
    <property type="entry name" value="XANTHINE_URACIL PERMEASE C887.17-RELATED"/>
    <property type="match status" value="1"/>
</dbReference>
<feature type="transmembrane region" description="Helical" evidence="9">
    <location>
        <begin position="49"/>
        <end position="71"/>
    </location>
</feature>
<feature type="transmembrane region" description="Helical" evidence="9">
    <location>
        <begin position="316"/>
        <end position="336"/>
    </location>
</feature>
<keyword evidence="4 8" id="KW-1003">Cell membrane</keyword>
<feature type="transmembrane region" description="Helical" evidence="9">
    <location>
        <begin position="371"/>
        <end position="399"/>
    </location>
</feature>
<dbReference type="InterPro" id="IPR045018">
    <property type="entry name" value="Azg-like"/>
</dbReference>
<comment type="similarity">
    <text evidence="2 8">Belongs to the nucleobase:cation symporter-2 (NCS2) (TC 2.A.40) family. Azg-like subfamily.</text>
</comment>
<evidence type="ECO:0000313" key="10">
    <source>
        <dbReference type="EMBL" id="CUB08125.1"/>
    </source>
</evidence>
<evidence type="ECO:0000256" key="8">
    <source>
        <dbReference type="PIRNR" id="PIRNR005353"/>
    </source>
</evidence>
<reference evidence="11" key="1">
    <citation type="submission" date="2015-08" db="EMBL/GenBank/DDBJ databases">
        <authorList>
            <person name="Babu N.S."/>
            <person name="Beckwith C.J."/>
            <person name="Beseler K.G."/>
            <person name="Brison A."/>
            <person name="Carone J.V."/>
            <person name="Caskin T.P."/>
            <person name="Diamond M."/>
            <person name="Durham M.E."/>
            <person name="Foxe J.M."/>
            <person name="Go M."/>
            <person name="Henderson B.A."/>
            <person name="Jones I.B."/>
            <person name="McGettigan J.A."/>
            <person name="Micheletti S.J."/>
            <person name="Nasrallah M.E."/>
            <person name="Ortiz D."/>
            <person name="Piller C.R."/>
            <person name="Privatt S.R."/>
            <person name="Schneider S.L."/>
            <person name="Sharp S."/>
            <person name="Smith T.C."/>
            <person name="Stanton J.D."/>
            <person name="Ullery H.E."/>
            <person name="Wilson R.J."/>
            <person name="Serrano M.G."/>
            <person name="Buck G."/>
            <person name="Lee V."/>
            <person name="Wang Y."/>
            <person name="Carvalho R."/>
            <person name="Voegtly L."/>
            <person name="Shi R."/>
            <person name="Duckworth R."/>
            <person name="Johnson A."/>
            <person name="Loviza R."/>
            <person name="Walstead R."/>
            <person name="Shah Z."/>
            <person name="Kiflezghi M."/>
            <person name="Wade K."/>
            <person name="Ball S.L."/>
            <person name="Bradley K.W."/>
            <person name="Asai D.J."/>
            <person name="Bowman C.A."/>
            <person name="Russell D.A."/>
            <person name="Pope W.H."/>
            <person name="Jacobs-Sera D."/>
            <person name="Hendrix R.W."/>
            <person name="Hatfull G.F."/>
        </authorList>
    </citation>
    <scope>NUCLEOTIDE SEQUENCE [LARGE SCALE GENOMIC DNA]</scope>
    <source>
        <strain evidence="11">JCM 19170</strain>
    </source>
</reference>
<gene>
    <name evidence="10" type="ORF">Ga0061068_12210</name>
</gene>
<protein>
    <submittedName>
        <fullName evidence="10">Xanthine/uracil/vitamin C permease, AzgA family</fullName>
    </submittedName>
</protein>
<sequence length="429" mass="44412">MLERLFQLKAHGTDVRTEVLAGLTTFLTMAYIVFVNPEILGSAGMPREAVFTATCLAAAIGSAIMGLYANYPIALAPGMGLNAYFAFVVVGTLGYSWQTALGAVFISGCLFLIVSALRIREWIIDAIPASLKFAISAGVGFFLALIGLKNAGLVAAHPATFVTLGDLHRLPVLLAVIGFLAILALEARRVTGAVVIAILGVTLAAVALGLVPFKGLFAPPPSLAPTFLAMDIKGAIDTGILSIVLTFFLVELFDASGTLIAVAQRAKLLDAQGRLPRLGRALMADSTAIVLGAALGTSSTTTYLESAAGASVGGRTGLTAVVVAILFLAMLVFSPLAAMVPAYATAPALLYVAILMARGLAQVQWDDLTEAAPAAVTAITIPFTFSVANGLAFGFITYTALKLLTGRVRELPLAVAVIAGVFLLKFALL</sequence>
<evidence type="ECO:0000256" key="9">
    <source>
        <dbReference type="SAM" id="Phobius"/>
    </source>
</evidence>
<feature type="transmembrane region" description="Helical" evidence="9">
    <location>
        <begin position="83"/>
        <end position="114"/>
    </location>
</feature>
<keyword evidence="3 8" id="KW-0813">Transport</keyword>
<evidence type="ECO:0000256" key="7">
    <source>
        <dbReference type="ARBA" id="ARBA00023136"/>
    </source>
</evidence>
<dbReference type="OrthoDB" id="9808458at2"/>
<evidence type="ECO:0000256" key="6">
    <source>
        <dbReference type="ARBA" id="ARBA00022989"/>
    </source>
</evidence>
<keyword evidence="5 8" id="KW-0812">Transmembrane</keyword>
<feature type="transmembrane region" description="Helical" evidence="9">
    <location>
        <begin position="192"/>
        <end position="213"/>
    </location>
</feature>
<feature type="transmembrane region" description="Helical" evidence="9">
    <location>
        <begin position="126"/>
        <end position="148"/>
    </location>
</feature>